<dbReference type="GO" id="GO:0005524">
    <property type="term" value="F:ATP binding"/>
    <property type="evidence" value="ECO:0007669"/>
    <property type="project" value="UniProtKB-KW"/>
</dbReference>
<dbReference type="InterPro" id="IPR017871">
    <property type="entry name" value="ABC_transporter-like_CS"/>
</dbReference>
<keyword evidence="5 7" id="KW-1133">Transmembrane helix</keyword>
<evidence type="ECO:0000259" key="8">
    <source>
        <dbReference type="PROSITE" id="PS50893"/>
    </source>
</evidence>
<keyword evidence="2 7" id="KW-0812">Transmembrane</keyword>
<evidence type="ECO:0000313" key="10">
    <source>
        <dbReference type="Proteomes" id="UP000009311"/>
    </source>
</evidence>
<name>I7JXG9_9LACO</name>
<evidence type="ECO:0000256" key="3">
    <source>
        <dbReference type="ARBA" id="ARBA00022741"/>
    </source>
</evidence>
<keyword evidence="10" id="KW-1185">Reference proteome</keyword>
<comment type="caution">
    <text evidence="9">The sequence shown here is derived from an EMBL/GenBank/DDBJ whole genome shotgun (WGS) entry which is preliminary data.</text>
</comment>
<dbReference type="SUPFAM" id="SSF52540">
    <property type="entry name" value="P-loop containing nucleoside triphosphate hydrolases"/>
    <property type="match status" value="1"/>
</dbReference>
<evidence type="ECO:0000256" key="6">
    <source>
        <dbReference type="ARBA" id="ARBA00023136"/>
    </source>
</evidence>
<evidence type="ECO:0000256" key="5">
    <source>
        <dbReference type="ARBA" id="ARBA00022989"/>
    </source>
</evidence>
<sequence>METSEGTLLKQENLQWWIQYANLMFTVLAIVVPWAIGFYFITTNQFSVTISSLLSLTLSANSVVQNFRGLMQYWAQVASTSEIRKIKLVRDDIFEDSKVESVKPDIKFVDVNLSYEGSPIYQNINFDLPYGKKILLQGPSGSGKSTLLNLISGLLKADSGMIRIGGIDPNPNQSVYIAQIPWIFQGTVKDNLSLGESFTDKQLLDLLEQVGLASELGKEPLNRVIHPEKEDLSGGQRQRLVIARALLRDCPIILLDEITAALDDKNSDAIRKILYNTPKTIIESAHHINFELMKEYGFDSWKIENYKIRHD</sequence>
<dbReference type="InterPro" id="IPR003439">
    <property type="entry name" value="ABC_transporter-like_ATP-bd"/>
</dbReference>
<dbReference type="SMART" id="SM00382">
    <property type="entry name" value="AAA"/>
    <property type="match status" value="1"/>
</dbReference>
<dbReference type="PANTHER" id="PTHR24221:SF654">
    <property type="entry name" value="ATP-BINDING CASSETTE SUB-FAMILY B MEMBER 6"/>
    <property type="match status" value="1"/>
</dbReference>
<dbReference type="GO" id="GO:0034040">
    <property type="term" value="F:ATPase-coupled lipid transmembrane transporter activity"/>
    <property type="evidence" value="ECO:0007669"/>
    <property type="project" value="TreeGrafter"/>
</dbReference>
<dbReference type="EMBL" id="CAKD01000008">
    <property type="protein sequence ID" value="CCI84615.1"/>
    <property type="molecule type" value="Genomic_DNA"/>
</dbReference>
<dbReference type="PANTHER" id="PTHR24221">
    <property type="entry name" value="ATP-BINDING CASSETTE SUB-FAMILY B"/>
    <property type="match status" value="1"/>
</dbReference>
<dbReference type="InterPro" id="IPR039421">
    <property type="entry name" value="Type_1_exporter"/>
</dbReference>
<dbReference type="AlphaFoldDB" id="I7JXG9"/>
<protein>
    <submittedName>
        <fullName evidence="9">ABC superfamily ATP binding cassette transporter ATP-binding and membrane protein</fullName>
    </submittedName>
</protein>
<evidence type="ECO:0000313" key="9">
    <source>
        <dbReference type="EMBL" id="CCI84615.1"/>
    </source>
</evidence>
<accession>I7JXG9</accession>
<dbReference type="PROSITE" id="PS00211">
    <property type="entry name" value="ABC_TRANSPORTER_1"/>
    <property type="match status" value="1"/>
</dbReference>
<dbReference type="InterPro" id="IPR003593">
    <property type="entry name" value="AAA+_ATPase"/>
</dbReference>
<organism evidence="9 10">
    <name type="scientific">Lactobacillus pasteurii DSM 23907 = CRBIP 24.76</name>
    <dbReference type="NCBI Taxonomy" id="1423790"/>
    <lineage>
        <taxon>Bacteria</taxon>
        <taxon>Bacillati</taxon>
        <taxon>Bacillota</taxon>
        <taxon>Bacilli</taxon>
        <taxon>Lactobacillales</taxon>
        <taxon>Lactobacillaceae</taxon>
        <taxon>Lactobacillus</taxon>
    </lineage>
</organism>
<evidence type="ECO:0000256" key="2">
    <source>
        <dbReference type="ARBA" id="ARBA00022692"/>
    </source>
</evidence>
<gene>
    <name evidence="9" type="ORF">BN53_00580</name>
</gene>
<evidence type="ECO:0000256" key="7">
    <source>
        <dbReference type="SAM" id="Phobius"/>
    </source>
</evidence>
<dbReference type="Pfam" id="PF00005">
    <property type="entry name" value="ABC_tran"/>
    <property type="match status" value="1"/>
</dbReference>
<feature type="transmembrane region" description="Helical" evidence="7">
    <location>
        <begin position="20"/>
        <end position="40"/>
    </location>
</feature>
<keyword evidence="6 7" id="KW-0472">Membrane</keyword>
<comment type="subcellular location">
    <subcellularLocation>
        <location evidence="1">Cell membrane</location>
        <topology evidence="1">Multi-pass membrane protein</topology>
    </subcellularLocation>
</comment>
<dbReference type="STRING" id="1423790.BN53_00580"/>
<dbReference type="Gene3D" id="3.40.50.300">
    <property type="entry name" value="P-loop containing nucleotide triphosphate hydrolases"/>
    <property type="match status" value="1"/>
</dbReference>
<dbReference type="RefSeq" id="WP_009559168.1">
    <property type="nucleotide sequence ID" value="NZ_AYZN01000007.1"/>
</dbReference>
<dbReference type="SUPFAM" id="SSF90123">
    <property type="entry name" value="ABC transporter transmembrane region"/>
    <property type="match status" value="1"/>
</dbReference>
<evidence type="ECO:0000256" key="4">
    <source>
        <dbReference type="ARBA" id="ARBA00022840"/>
    </source>
</evidence>
<proteinExistence type="predicted"/>
<keyword evidence="4 9" id="KW-0067">ATP-binding</keyword>
<keyword evidence="3" id="KW-0547">Nucleotide-binding</keyword>
<dbReference type="Proteomes" id="UP000009311">
    <property type="component" value="Unassembled WGS sequence"/>
</dbReference>
<dbReference type="PROSITE" id="PS50893">
    <property type="entry name" value="ABC_TRANSPORTER_2"/>
    <property type="match status" value="1"/>
</dbReference>
<dbReference type="InterPro" id="IPR027417">
    <property type="entry name" value="P-loop_NTPase"/>
</dbReference>
<dbReference type="eggNOG" id="COG1132">
    <property type="taxonomic scope" value="Bacteria"/>
</dbReference>
<feature type="domain" description="ABC transporter" evidence="8">
    <location>
        <begin position="106"/>
        <end position="305"/>
    </location>
</feature>
<dbReference type="CDD" id="cd03228">
    <property type="entry name" value="ABCC_MRP_Like"/>
    <property type="match status" value="1"/>
</dbReference>
<dbReference type="InterPro" id="IPR036640">
    <property type="entry name" value="ABC1_TM_sf"/>
</dbReference>
<dbReference type="GO" id="GO:0005886">
    <property type="term" value="C:plasma membrane"/>
    <property type="evidence" value="ECO:0007669"/>
    <property type="project" value="UniProtKB-SubCell"/>
</dbReference>
<evidence type="ECO:0000256" key="1">
    <source>
        <dbReference type="ARBA" id="ARBA00004651"/>
    </source>
</evidence>
<dbReference type="GO" id="GO:0016887">
    <property type="term" value="F:ATP hydrolysis activity"/>
    <property type="evidence" value="ECO:0007669"/>
    <property type="project" value="InterPro"/>
</dbReference>
<reference evidence="9 10" key="1">
    <citation type="submission" date="2012-06" db="EMBL/GenBank/DDBJ databases">
        <title>Draft Genome Sequence of Lactobacillus pasteurii CRBIP 24.76T.</title>
        <authorList>
            <person name="Cousin S."/>
            <person name="Bouchier C."/>
            <person name="Loux V."/>
            <person name="Ma L."/>
            <person name="Creno S."/>
            <person name="Bizet C."/>
            <person name="Clermont D."/>
        </authorList>
    </citation>
    <scope>NUCLEOTIDE SEQUENCE [LARGE SCALE GENOMIC DNA]</scope>
    <source>
        <strain evidence="10">CRBIP 24.76T</strain>
    </source>
</reference>